<dbReference type="Pfam" id="PF09335">
    <property type="entry name" value="VTT_dom"/>
    <property type="match status" value="1"/>
</dbReference>
<feature type="transmembrane region" description="Helical" evidence="6">
    <location>
        <begin position="12"/>
        <end position="31"/>
    </location>
</feature>
<proteinExistence type="inferred from homology"/>
<evidence type="ECO:0000256" key="5">
    <source>
        <dbReference type="ARBA" id="ARBA00023136"/>
    </source>
</evidence>
<accession>A0ABP2L5X3</accession>
<evidence type="ECO:0000259" key="7">
    <source>
        <dbReference type="Pfam" id="PF09335"/>
    </source>
</evidence>
<evidence type="ECO:0000313" key="9">
    <source>
        <dbReference type="Proteomes" id="UP000004018"/>
    </source>
</evidence>
<evidence type="ECO:0000256" key="6">
    <source>
        <dbReference type="RuleBase" id="RU366058"/>
    </source>
</evidence>
<dbReference type="InterPro" id="IPR015414">
    <property type="entry name" value="TMEM64"/>
</dbReference>
<feature type="transmembrane region" description="Helical" evidence="6">
    <location>
        <begin position="61"/>
        <end position="83"/>
    </location>
</feature>
<evidence type="ECO:0000256" key="3">
    <source>
        <dbReference type="ARBA" id="ARBA00022692"/>
    </source>
</evidence>
<comment type="caution">
    <text evidence="6">Lacks conserved residue(s) required for the propagation of feature annotation.</text>
</comment>
<dbReference type="Proteomes" id="UP000004018">
    <property type="component" value="Unassembled WGS sequence"/>
</dbReference>
<keyword evidence="2 6" id="KW-1003">Cell membrane</keyword>
<feature type="transmembrane region" description="Helical" evidence="6">
    <location>
        <begin position="89"/>
        <end position="114"/>
    </location>
</feature>
<keyword evidence="4 6" id="KW-1133">Transmembrane helix</keyword>
<dbReference type="InterPro" id="IPR032816">
    <property type="entry name" value="VTT_dom"/>
</dbReference>
<evidence type="ECO:0000313" key="8">
    <source>
        <dbReference type="EMBL" id="EGL42075.1"/>
    </source>
</evidence>
<evidence type="ECO:0000256" key="4">
    <source>
        <dbReference type="ARBA" id="ARBA00022989"/>
    </source>
</evidence>
<evidence type="ECO:0000256" key="1">
    <source>
        <dbReference type="ARBA" id="ARBA00004651"/>
    </source>
</evidence>
<dbReference type="PANTHER" id="PTHR12677:SF59">
    <property type="entry name" value="GOLGI APPARATUS MEMBRANE PROTEIN TVP38-RELATED"/>
    <property type="match status" value="1"/>
</dbReference>
<evidence type="ECO:0000256" key="2">
    <source>
        <dbReference type="ARBA" id="ARBA00022475"/>
    </source>
</evidence>
<reference evidence="8 9" key="1">
    <citation type="submission" date="2011-04" db="EMBL/GenBank/DDBJ databases">
        <authorList>
            <person name="Harkins D.M."/>
            <person name="Madupu R."/>
            <person name="Durkin A.S."/>
            <person name="Torralba M."/>
            <person name="Methe B."/>
            <person name="Sutton G.G."/>
            <person name="Nelson K.E."/>
        </authorList>
    </citation>
    <scope>NUCLEOTIDE SEQUENCE [LARGE SCALE GENOMIC DNA]</scope>
    <source>
        <strain evidence="8 9">UPII 199-6</strain>
    </source>
</reference>
<keyword evidence="9" id="KW-1185">Reference proteome</keyword>
<keyword evidence="3 6" id="KW-0812">Transmembrane</keyword>
<comment type="subcellular location">
    <subcellularLocation>
        <location evidence="1 6">Cell membrane</location>
        <topology evidence="1 6">Multi-pass membrane protein</topology>
    </subcellularLocation>
</comment>
<dbReference type="EMBL" id="AFIJ01000007">
    <property type="protein sequence ID" value="EGL42075.1"/>
    <property type="molecule type" value="Genomic_DNA"/>
</dbReference>
<comment type="similarity">
    <text evidence="6">Belongs to the TVP38/TMEM64 family.</text>
</comment>
<gene>
    <name evidence="8" type="ORF">HMPREF1039_0168</name>
</gene>
<dbReference type="PANTHER" id="PTHR12677">
    <property type="entry name" value="GOLGI APPARATUS MEMBRANE PROTEIN TVP38-RELATED"/>
    <property type="match status" value="1"/>
</dbReference>
<sequence>MIFKPDITESQMKLLLLSALVSLGVMVRLLMPGFYTHVWQFAYTGDIEGTVSYLRSFGMRAAVLSAGITVFVTMTGILPSIFISAANGIVFGLVGGILLSWVSETIGVIISFWLMRTFLRRQAQILIHKSRMLTKLEQYSTFRAMLAARIVPYSPNGLVTALGAVSQLSYKDYMLACLVGKFPSVALEVVVGHDVLSGEEHVMRLLVSALVIVSVYVFLGQRRKKQCAINEVEE</sequence>
<dbReference type="RefSeq" id="WP_007390536.1">
    <property type="nucleotide sequence ID" value="NZ_AFIJ01000007.1"/>
</dbReference>
<feature type="transmembrane region" description="Helical" evidence="6">
    <location>
        <begin position="202"/>
        <end position="219"/>
    </location>
</feature>
<comment type="caution">
    <text evidence="8">The sequence shown here is derived from an EMBL/GenBank/DDBJ whole genome shotgun (WGS) entry which is preliminary data.</text>
</comment>
<keyword evidence="5 6" id="KW-0472">Membrane</keyword>
<protein>
    <recommendedName>
        <fullName evidence="6">TVP38/TMEM64 family membrane protein</fullName>
    </recommendedName>
</protein>
<name>A0ABP2L5X3_9FIRM</name>
<organism evidence="8 9">
    <name type="scientific">Megasphaera lornae</name>
    <dbReference type="NCBI Taxonomy" id="1000568"/>
    <lineage>
        <taxon>Bacteria</taxon>
        <taxon>Bacillati</taxon>
        <taxon>Bacillota</taxon>
        <taxon>Negativicutes</taxon>
        <taxon>Veillonellales</taxon>
        <taxon>Veillonellaceae</taxon>
        <taxon>Megasphaera</taxon>
    </lineage>
</organism>
<feature type="domain" description="VTT" evidence="7">
    <location>
        <begin position="78"/>
        <end position="193"/>
    </location>
</feature>